<dbReference type="Gramene" id="TKW20683">
    <property type="protein sequence ID" value="TKW20683"/>
    <property type="gene ID" value="SEVIR_4G105300v2"/>
</dbReference>
<feature type="compositionally biased region" description="Low complexity" evidence="1">
    <location>
        <begin position="38"/>
        <end position="50"/>
    </location>
</feature>
<evidence type="ECO:0000256" key="1">
    <source>
        <dbReference type="SAM" id="MobiDB-lite"/>
    </source>
</evidence>
<feature type="compositionally biased region" description="Polar residues" evidence="1">
    <location>
        <begin position="205"/>
        <end position="225"/>
    </location>
</feature>
<gene>
    <name evidence="2" type="ORF">SEVIR_4G105300v2</name>
</gene>
<dbReference type="PANTHER" id="PTHR47069">
    <property type="match status" value="1"/>
</dbReference>
<reference evidence="2" key="1">
    <citation type="submission" date="2019-03" db="EMBL/GenBank/DDBJ databases">
        <title>WGS assembly of Setaria viridis.</title>
        <authorList>
            <person name="Huang P."/>
            <person name="Jenkins J."/>
            <person name="Grimwood J."/>
            <person name="Barry K."/>
            <person name="Healey A."/>
            <person name="Mamidi S."/>
            <person name="Sreedasyam A."/>
            <person name="Shu S."/>
            <person name="Feldman M."/>
            <person name="Wu J."/>
            <person name="Yu Y."/>
            <person name="Chen C."/>
            <person name="Johnson J."/>
            <person name="Rokhsar D."/>
            <person name="Baxter I."/>
            <person name="Schmutz J."/>
            <person name="Brutnell T."/>
            <person name="Kellogg E."/>
        </authorList>
    </citation>
    <scope>NUCLEOTIDE SEQUENCE [LARGE SCALE GENOMIC DNA]</scope>
</reference>
<evidence type="ECO:0000313" key="2">
    <source>
        <dbReference type="EMBL" id="TKW20683.1"/>
    </source>
</evidence>
<name>A0A4U6V0G0_SETVI</name>
<proteinExistence type="predicted"/>
<organism evidence="2 3">
    <name type="scientific">Setaria viridis</name>
    <name type="common">Green bristlegrass</name>
    <name type="synonym">Setaria italica subsp. viridis</name>
    <dbReference type="NCBI Taxonomy" id="4556"/>
    <lineage>
        <taxon>Eukaryota</taxon>
        <taxon>Viridiplantae</taxon>
        <taxon>Streptophyta</taxon>
        <taxon>Embryophyta</taxon>
        <taxon>Tracheophyta</taxon>
        <taxon>Spermatophyta</taxon>
        <taxon>Magnoliopsida</taxon>
        <taxon>Liliopsida</taxon>
        <taxon>Poales</taxon>
        <taxon>Poaceae</taxon>
        <taxon>PACMAD clade</taxon>
        <taxon>Panicoideae</taxon>
        <taxon>Panicodae</taxon>
        <taxon>Paniceae</taxon>
        <taxon>Cenchrinae</taxon>
        <taxon>Setaria</taxon>
    </lineage>
</organism>
<dbReference type="EMBL" id="CM016555">
    <property type="protein sequence ID" value="TKW20683.1"/>
    <property type="molecule type" value="Genomic_DNA"/>
</dbReference>
<keyword evidence="3" id="KW-1185">Reference proteome</keyword>
<protein>
    <submittedName>
        <fullName evidence="2">Uncharacterized protein</fullName>
    </submittedName>
</protein>
<feature type="region of interest" description="Disordered" evidence="1">
    <location>
        <begin position="1"/>
        <end position="50"/>
    </location>
</feature>
<dbReference type="PANTHER" id="PTHR47069:SF11">
    <property type="entry name" value="OS04G0275550 PROTEIN"/>
    <property type="match status" value="1"/>
</dbReference>
<dbReference type="Proteomes" id="UP000298652">
    <property type="component" value="Chromosome 4"/>
</dbReference>
<evidence type="ECO:0000313" key="3">
    <source>
        <dbReference type="Proteomes" id="UP000298652"/>
    </source>
</evidence>
<feature type="region of interest" description="Disordered" evidence="1">
    <location>
        <begin position="196"/>
        <end position="233"/>
    </location>
</feature>
<sequence length="357" mass="40697">MAGYRDWVSQGASSLAAPSFPIPAPIPDPEELEFMSQGPSRARAAPSLSAGRVNMQDLDLNSQDESFPYLDEYTDILESGRGRGDEDVEQLDEESGEDHHVSILSSLCTVEQIRIGNATGGVVNSRGFKEIAAKFAERTTIRHEPKQFRNSKFLPHYLELLYEMYHKNVVDGSTTTIPGDVDEDRQEVPEEDDFQFDVEDYPEQSPMSPMSNGSKKRSTSTNDTASSPQKKSKSPFFKMFKGLIDTMHEGISEDNTTMRVKMELQLKQREMELQQQLKQKELELEFRRHSHDKEEDEFRASLLLAQECGASEESEEYFFAMELFRDRLNRVAFGTLSTKEARFKWLQTKCGKTFGRP</sequence>
<accession>A0A4U6V0G0</accession>
<dbReference type="AlphaFoldDB" id="A0A4U6V0G0"/>